<dbReference type="InterPro" id="IPR024949">
    <property type="entry name" value="Bet_v_I_allergen"/>
</dbReference>
<proteinExistence type="inferred from homology"/>
<dbReference type="GO" id="GO:0005634">
    <property type="term" value="C:nucleus"/>
    <property type="evidence" value="ECO:0000318"/>
    <property type="project" value="GO_Central"/>
</dbReference>
<name>A0A0R0I9P7_SOYBN</name>
<evidence type="ECO:0000256" key="3">
    <source>
        <dbReference type="ARBA" id="ARBA00023265"/>
    </source>
</evidence>
<reference evidence="5" key="3">
    <citation type="submission" date="2018-07" db="EMBL/GenBank/DDBJ databases">
        <title>WGS assembly of Glycine max.</title>
        <authorList>
            <person name="Schmutz J."/>
            <person name="Cannon S."/>
            <person name="Schlueter J."/>
            <person name="Ma J."/>
            <person name="Mitros T."/>
            <person name="Nelson W."/>
            <person name="Hyten D."/>
            <person name="Song Q."/>
            <person name="Thelen J."/>
            <person name="Cheng J."/>
            <person name="Xu D."/>
            <person name="Hellsten U."/>
            <person name="May G."/>
            <person name="Yu Y."/>
            <person name="Sakurai T."/>
            <person name="Umezawa T."/>
            <person name="Bhattacharyya M."/>
            <person name="Sandhu D."/>
            <person name="Valliyodan B."/>
            <person name="Lindquist E."/>
            <person name="Peto M."/>
            <person name="Grant D."/>
            <person name="Shu S."/>
            <person name="Goodstein D."/>
            <person name="Barry K."/>
            <person name="Futrell-Griggs M."/>
            <person name="Abernathy B."/>
            <person name="Du J."/>
            <person name="Tian Z."/>
            <person name="Zhu L."/>
            <person name="Gill N."/>
            <person name="Joshi T."/>
            <person name="Libault M."/>
            <person name="Sethuraman A."/>
            <person name="Zhang X."/>
            <person name="Shinozaki K."/>
            <person name="Nguyen H."/>
            <person name="Wing R."/>
            <person name="Cregan P."/>
            <person name="Specht J."/>
            <person name="Grimwood J."/>
            <person name="Rokhsar D."/>
            <person name="Stacey G."/>
            <person name="Shoemaker R."/>
            <person name="Jackson S."/>
        </authorList>
    </citation>
    <scope>NUCLEOTIDE SEQUENCE</scope>
    <source>
        <tissue evidence="5">Callus</tissue>
    </source>
</reference>
<dbReference type="OMA" id="IDCATHE"/>
<dbReference type="GO" id="GO:0005737">
    <property type="term" value="C:cytoplasm"/>
    <property type="evidence" value="ECO:0000318"/>
    <property type="project" value="GO_Central"/>
</dbReference>
<dbReference type="STRING" id="3847.A0A0R0I9P7"/>
<protein>
    <recommendedName>
        <fullName evidence="4">Bet v I/Major latex protein domain-containing protein</fullName>
    </recommendedName>
</protein>
<dbReference type="EnsemblPlants" id="KRH37049">
    <property type="protein sequence ID" value="KRH37049"/>
    <property type="gene ID" value="GLYMA_09G040900"/>
</dbReference>
<dbReference type="PaxDb" id="3847-GLYMA09G04555.1"/>
<dbReference type="InParanoid" id="A0A0R0I9P7"/>
<dbReference type="GO" id="GO:0010427">
    <property type="term" value="F:abscisic acid binding"/>
    <property type="evidence" value="ECO:0000318"/>
    <property type="project" value="GO_Central"/>
</dbReference>
<evidence type="ECO:0000256" key="1">
    <source>
        <dbReference type="ARBA" id="ARBA00009744"/>
    </source>
</evidence>
<evidence type="ECO:0000313" key="5">
    <source>
        <dbReference type="EMBL" id="KRH37049.1"/>
    </source>
</evidence>
<dbReference type="SUPFAM" id="SSF55961">
    <property type="entry name" value="Bet v1-like"/>
    <property type="match status" value="1"/>
</dbReference>
<organism evidence="5">
    <name type="scientific">Glycine max</name>
    <name type="common">Soybean</name>
    <name type="synonym">Glycine hispida</name>
    <dbReference type="NCBI Taxonomy" id="3847"/>
    <lineage>
        <taxon>Eukaryota</taxon>
        <taxon>Viridiplantae</taxon>
        <taxon>Streptophyta</taxon>
        <taxon>Embryophyta</taxon>
        <taxon>Tracheophyta</taxon>
        <taxon>Spermatophyta</taxon>
        <taxon>Magnoliopsida</taxon>
        <taxon>eudicotyledons</taxon>
        <taxon>Gunneridae</taxon>
        <taxon>Pentapetalae</taxon>
        <taxon>rosids</taxon>
        <taxon>fabids</taxon>
        <taxon>Fabales</taxon>
        <taxon>Fabaceae</taxon>
        <taxon>Papilionoideae</taxon>
        <taxon>50 kb inversion clade</taxon>
        <taxon>NPAAA clade</taxon>
        <taxon>indigoferoid/millettioid clade</taxon>
        <taxon>Phaseoleae</taxon>
        <taxon>Glycine</taxon>
        <taxon>Glycine subgen. Soja</taxon>
    </lineage>
</organism>
<evidence type="ECO:0000313" key="7">
    <source>
        <dbReference type="Proteomes" id="UP000008827"/>
    </source>
</evidence>
<dbReference type="Gramene" id="KRH37049">
    <property type="protein sequence ID" value="KRH37049"/>
    <property type="gene ID" value="GLYMA_09G040900"/>
</dbReference>
<gene>
    <name evidence="5" type="ORF">GLYMA_09G040900</name>
</gene>
<dbReference type="InterPro" id="IPR023393">
    <property type="entry name" value="START-like_dom_sf"/>
</dbReference>
<dbReference type="EMBL" id="CM000842">
    <property type="protein sequence ID" value="KRH37049.1"/>
    <property type="molecule type" value="Genomic_DNA"/>
</dbReference>
<dbReference type="Proteomes" id="UP000008827">
    <property type="component" value="Chromosome 9"/>
</dbReference>
<dbReference type="FunFam" id="3.30.530.20:FF:000007">
    <property type="entry name" value="Major pollen allergen Bet v 1-A"/>
    <property type="match status" value="1"/>
</dbReference>
<dbReference type="GO" id="GO:0004864">
    <property type="term" value="F:protein phosphatase inhibitor activity"/>
    <property type="evidence" value="ECO:0000318"/>
    <property type="project" value="GO_Central"/>
</dbReference>
<dbReference type="GO" id="GO:0006952">
    <property type="term" value="P:defense response"/>
    <property type="evidence" value="ECO:0007669"/>
    <property type="project" value="UniProtKB-KW"/>
</dbReference>
<dbReference type="PANTHER" id="PTHR31213">
    <property type="entry name" value="OS08G0374000 PROTEIN-RELATED"/>
    <property type="match status" value="1"/>
</dbReference>
<dbReference type="SMR" id="A0A0R0I9P7"/>
<dbReference type="PRINTS" id="PR00634">
    <property type="entry name" value="BETALLERGEN"/>
</dbReference>
<feature type="domain" description="Bet v I/Major latex protein" evidence="4">
    <location>
        <begin position="4"/>
        <end position="98"/>
    </location>
</feature>
<dbReference type="AlphaFoldDB" id="A0A0R0I9P7"/>
<dbReference type="Gene3D" id="3.30.530.20">
    <property type="match status" value="1"/>
</dbReference>
<reference evidence="5 6" key="1">
    <citation type="journal article" date="2010" name="Nature">
        <title>Genome sequence of the palaeopolyploid soybean.</title>
        <authorList>
            <person name="Schmutz J."/>
            <person name="Cannon S.B."/>
            <person name="Schlueter J."/>
            <person name="Ma J."/>
            <person name="Mitros T."/>
            <person name="Nelson W."/>
            <person name="Hyten D.L."/>
            <person name="Song Q."/>
            <person name="Thelen J.J."/>
            <person name="Cheng J."/>
            <person name="Xu D."/>
            <person name="Hellsten U."/>
            <person name="May G.D."/>
            <person name="Yu Y."/>
            <person name="Sakurai T."/>
            <person name="Umezawa T."/>
            <person name="Bhattacharyya M.K."/>
            <person name="Sandhu D."/>
            <person name="Valliyodan B."/>
            <person name="Lindquist E."/>
            <person name="Peto M."/>
            <person name="Grant D."/>
            <person name="Shu S."/>
            <person name="Goodstein D."/>
            <person name="Barry K."/>
            <person name="Futrell-Griggs M."/>
            <person name="Abernathy B."/>
            <person name="Du J."/>
            <person name="Tian Z."/>
            <person name="Zhu L."/>
            <person name="Gill N."/>
            <person name="Joshi T."/>
            <person name="Libault M."/>
            <person name="Sethuraman A."/>
            <person name="Zhang X.-C."/>
            <person name="Shinozaki K."/>
            <person name="Nguyen H.T."/>
            <person name="Wing R.A."/>
            <person name="Cregan P."/>
            <person name="Specht J."/>
            <person name="Grimwood J."/>
            <person name="Rokhsar D."/>
            <person name="Stacey G."/>
            <person name="Shoemaker R.C."/>
            <person name="Jackson S.A."/>
        </authorList>
    </citation>
    <scope>NUCLEOTIDE SEQUENCE</scope>
    <source>
        <strain evidence="6">cv. Williams 82</strain>
        <tissue evidence="5">Callus</tissue>
    </source>
</reference>
<dbReference type="PANTHER" id="PTHR31213:SF70">
    <property type="entry name" value="MAJOR ALLERGEN PRU AR 1-LIKE"/>
    <property type="match status" value="1"/>
</dbReference>
<sequence>MGVYTDTNEYPSPISPSRLFKALVVDAHDLIPKLLPHAVKSIEIIQGNGGPGSIKQFNFVEGSQVKSVKNRINEIDEDTFTYNYSLIEGQALKDKFASIAHEIKFEAAPDGGSPWVVEVE</sequence>
<dbReference type="InterPro" id="IPR050279">
    <property type="entry name" value="Plant_def-hormone_signal"/>
</dbReference>
<keyword evidence="3" id="KW-0568">Pathogenesis-related protein</keyword>
<dbReference type="InterPro" id="IPR000916">
    <property type="entry name" value="Bet_v_I/MLP"/>
</dbReference>
<evidence type="ECO:0000313" key="6">
    <source>
        <dbReference type="EnsemblPlants" id="KRH37049"/>
    </source>
</evidence>
<comment type="similarity">
    <text evidence="1">Belongs to the BetVI family.</text>
</comment>
<accession>A0A0R0I9P7</accession>
<keyword evidence="2" id="KW-0611">Plant defense</keyword>
<evidence type="ECO:0000256" key="2">
    <source>
        <dbReference type="ARBA" id="ARBA00022821"/>
    </source>
</evidence>
<dbReference type="GO" id="GO:0038023">
    <property type="term" value="F:signaling receptor activity"/>
    <property type="evidence" value="ECO:0000318"/>
    <property type="project" value="GO_Central"/>
</dbReference>
<dbReference type="CDD" id="cd07816">
    <property type="entry name" value="Bet_v1-like"/>
    <property type="match status" value="1"/>
</dbReference>
<reference evidence="6" key="2">
    <citation type="submission" date="2018-02" db="UniProtKB">
        <authorList>
            <consortium name="EnsemblPlants"/>
        </authorList>
    </citation>
    <scope>IDENTIFICATION</scope>
    <source>
        <strain evidence="6">Williams 82</strain>
    </source>
</reference>
<evidence type="ECO:0000259" key="4">
    <source>
        <dbReference type="Pfam" id="PF00407"/>
    </source>
</evidence>
<keyword evidence="7" id="KW-1185">Reference proteome</keyword>
<dbReference type="GO" id="GO:0009738">
    <property type="term" value="P:abscisic acid-activated signaling pathway"/>
    <property type="evidence" value="ECO:0000318"/>
    <property type="project" value="GO_Central"/>
</dbReference>
<dbReference type="Pfam" id="PF00407">
    <property type="entry name" value="Bet_v_1"/>
    <property type="match status" value="1"/>
</dbReference>